<evidence type="ECO:0000256" key="3">
    <source>
        <dbReference type="ARBA" id="ARBA00022989"/>
    </source>
</evidence>
<feature type="transmembrane region" description="Helical" evidence="5">
    <location>
        <begin position="139"/>
        <end position="156"/>
    </location>
</feature>
<dbReference type="AlphaFoldDB" id="A0A813BCK7"/>
<reference evidence="6" key="1">
    <citation type="submission" date="2021-02" db="EMBL/GenBank/DDBJ databases">
        <authorList>
            <person name="Dougan E. K."/>
            <person name="Rhodes N."/>
            <person name="Thang M."/>
            <person name="Chan C."/>
        </authorList>
    </citation>
    <scope>NUCLEOTIDE SEQUENCE</scope>
</reference>
<protein>
    <submittedName>
        <fullName evidence="6">MntH protein</fullName>
    </submittedName>
</protein>
<dbReference type="GO" id="GO:0046873">
    <property type="term" value="F:metal ion transmembrane transporter activity"/>
    <property type="evidence" value="ECO:0007669"/>
    <property type="project" value="InterPro"/>
</dbReference>
<proteinExistence type="predicted"/>
<evidence type="ECO:0000313" key="6">
    <source>
        <dbReference type="EMBL" id="CAE7897178.1"/>
    </source>
</evidence>
<evidence type="ECO:0000256" key="5">
    <source>
        <dbReference type="SAM" id="Phobius"/>
    </source>
</evidence>
<feature type="transmembrane region" description="Helical" evidence="5">
    <location>
        <begin position="77"/>
        <end position="95"/>
    </location>
</feature>
<dbReference type="OrthoDB" id="409173at2759"/>
<accession>A0A813BCK7</accession>
<evidence type="ECO:0000256" key="1">
    <source>
        <dbReference type="ARBA" id="ARBA00004141"/>
    </source>
</evidence>
<dbReference type="EMBL" id="CAJNJA010069208">
    <property type="protein sequence ID" value="CAE7897178.1"/>
    <property type="molecule type" value="Genomic_DNA"/>
</dbReference>
<evidence type="ECO:0000313" key="7">
    <source>
        <dbReference type="Proteomes" id="UP000601435"/>
    </source>
</evidence>
<gene>
    <name evidence="6" type="primary">mntH</name>
    <name evidence="6" type="ORF">SNEC2469_LOCUS30086</name>
</gene>
<comment type="caution">
    <text evidence="6">The sequence shown here is derived from an EMBL/GenBank/DDBJ whole genome shotgun (WGS) entry which is preliminary data.</text>
</comment>
<dbReference type="Proteomes" id="UP000601435">
    <property type="component" value="Unassembled WGS sequence"/>
</dbReference>
<evidence type="ECO:0000256" key="2">
    <source>
        <dbReference type="ARBA" id="ARBA00022692"/>
    </source>
</evidence>
<dbReference type="InterPro" id="IPR001046">
    <property type="entry name" value="NRAMP_fam"/>
</dbReference>
<keyword evidence="3 5" id="KW-1133">Transmembrane helix</keyword>
<name>A0A813BCK7_9DINO</name>
<sequence length="198" mass="21545">MRLLMTMGPGLMVCFADTDGSCLITAADSGSEWRYKLLLLQIILVPILYCAQELTVRLALVRGKGLCALIRQEAGPRWAWIVAVPLLLDCVLALISELNVVGQTLLACWGCPLWVSCTLFALALMLLALTGSYAVAEKVGLAMGILQVFFFATIFMNRPSGSEIWSDLWTFPLSLSCRATSTYSGVLSEALHLCYIGS</sequence>
<feature type="transmembrane region" description="Helical" evidence="5">
    <location>
        <begin position="101"/>
        <end position="127"/>
    </location>
</feature>
<keyword evidence="4 5" id="KW-0472">Membrane</keyword>
<dbReference type="GO" id="GO:0016020">
    <property type="term" value="C:membrane"/>
    <property type="evidence" value="ECO:0007669"/>
    <property type="project" value="UniProtKB-SubCell"/>
</dbReference>
<evidence type="ECO:0000256" key="4">
    <source>
        <dbReference type="ARBA" id="ARBA00023136"/>
    </source>
</evidence>
<comment type="subcellular location">
    <subcellularLocation>
        <location evidence="1">Membrane</location>
        <topology evidence="1">Multi-pass membrane protein</topology>
    </subcellularLocation>
</comment>
<keyword evidence="2 5" id="KW-0812">Transmembrane</keyword>
<keyword evidence="7" id="KW-1185">Reference proteome</keyword>
<organism evidence="6 7">
    <name type="scientific">Symbiodinium necroappetens</name>
    <dbReference type="NCBI Taxonomy" id="1628268"/>
    <lineage>
        <taxon>Eukaryota</taxon>
        <taxon>Sar</taxon>
        <taxon>Alveolata</taxon>
        <taxon>Dinophyceae</taxon>
        <taxon>Suessiales</taxon>
        <taxon>Symbiodiniaceae</taxon>
        <taxon>Symbiodinium</taxon>
    </lineage>
</organism>
<dbReference type="Pfam" id="PF01566">
    <property type="entry name" value="Nramp"/>
    <property type="match status" value="1"/>
</dbReference>